<accession>A0A2H5X9J3</accession>
<keyword evidence="5 7" id="KW-0378">Hydrolase</keyword>
<feature type="domain" description="PDZ" evidence="12">
    <location>
        <begin position="722"/>
        <end position="820"/>
    </location>
</feature>
<dbReference type="Gene3D" id="2.30.42.10">
    <property type="match status" value="1"/>
</dbReference>
<dbReference type="SMART" id="SM00245">
    <property type="entry name" value="TSPc"/>
    <property type="match status" value="1"/>
</dbReference>
<dbReference type="Gene3D" id="3.30.750.44">
    <property type="match status" value="1"/>
</dbReference>
<evidence type="ECO:0000313" key="14">
    <source>
        <dbReference type="Proteomes" id="UP000236173"/>
    </source>
</evidence>
<comment type="subcellular location">
    <subcellularLocation>
        <location evidence="1 7">Cytoplasm</location>
    </subcellularLocation>
</comment>
<keyword evidence="6 7" id="KW-0720">Serine protease</keyword>
<evidence type="ECO:0000256" key="7">
    <source>
        <dbReference type="PIRNR" id="PIRNR036421"/>
    </source>
</evidence>
<feature type="chain" id="PRO_5014121938" description="Tricorn protease homolog" evidence="11">
    <location>
        <begin position="20"/>
        <end position="1054"/>
    </location>
</feature>
<evidence type="ECO:0000256" key="11">
    <source>
        <dbReference type="SAM" id="SignalP"/>
    </source>
</evidence>
<dbReference type="InterPro" id="IPR028204">
    <property type="entry name" value="Tricorn_C1"/>
</dbReference>
<proteinExistence type="inferred from homology"/>
<comment type="function">
    <text evidence="7">Degrades oligopeptides.</text>
</comment>
<dbReference type="InterPro" id="IPR036034">
    <property type="entry name" value="PDZ_sf"/>
</dbReference>
<dbReference type="PIRSF" id="PIRSF036421">
    <property type="entry name" value="Tricorn_protease"/>
    <property type="match status" value="1"/>
</dbReference>
<reference evidence="14" key="1">
    <citation type="submission" date="2017-09" db="EMBL/GenBank/DDBJ databases">
        <title>Metaegenomics of thermophilic ammonia-oxidizing enrichment culture.</title>
        <authorList>
            <person name="Kato S."/>
            <person name="Suzuki K."/>
        </authorList>
    </citation>
    <scope>NUCLEOTIDE SEQUENCE [LARGE SCALE GENOMIC DNA]</scope>
</reference>
<dbReference type="InterPro" id="IPR001478">
    <property type="entry name" value="PDZ"/>
</dbReference>
<evidence type="ECO:0000313" key="13">
    <source>
        <dbReference type="EMBL" id="GBC97856.1"/>
    </source>
</evidence>
<dbReference type="Pfam" id="PF14685">
    <property type="entry name" value="PDZ_Tricorn"/>
    <property type="match status" value="1"/>
</dbReference>
<dbReference type="Pfam" id="PF07676">
    <property type="entry name" value="PD40"/>
    <property type="match status" value="1"/>
</dbReference>
<dbReference type="GO" id="GO:0005737">
    <property type="term" value="C:cytoplasm"/>
    <property type="evidence" value="ECO:0007669"/>
    <property type="project" value="UniProtKB-SubCell"/>
</dbReference>
<dbReference type="SUPFAM" id="SSF82171">
    <property type="entry name" value="DPP6 N-terminal domain-like"/>
    <property type="match status" value="1"/>
</dbReference>
<evidence type="ECO:0000256" key="6">
    <source>
        <dbReference type="ARBA" id="ARBA00022825"/>
    </source>
</evidence>
<dbReference type="InterPro" id="IPR029414">
    <property type="entry name" value="Tricorn_PDZ"/>
</dbReference>
<dbReference type="GO" id="GO:0008236">
    <property type="term" value="F:serine-type peptidase activity"/>
    <property type="evidence" value="ECO:0007669"/>
    <property type="project" value="UniProtKB-UniRule"/>
</dbReference>
<sequence>MRRCSVLMWLCAVMAVAVGQPLEPARFLRFPALSPDGSKIAFSYLGDIWVAPADGGMATRLTVHAAHDIRPRFSPDGKWIAFNSNREGNYDIYLMPTVGGKPRRLTFHSADDILGDWSPDGRWIVFSSNRERRFAQLYLLEVATGYVRRLTDDETHLHSPAFSPDGRFIVFCRGGTSWWRKGYRGSANSEIWRLPIHIDGDRITVGQVERLTHYDGNDWFPTVAPDGMLYFVSDRDGAFNLWRMPFVGAGDTGRKADAKAVKVTRHADRVLYPSMSRDGRFIVYEHGFALWVLPVQGGEPKQLTIYAPSDEAQNRQQRLTLTSQATEFALSPDGKQIAFVVRGDIFVVNADKGGEARRVTDHPYRDFDLDWSPDSRKLAFVSERDGNHEVYIVDVRTRALKRLTNTPDAAESNPKWSPTGNYVAFVRGPFGRQLCWVNVNTGEEKVIAEGPFIGEFAWSPDGRWICFSRRDNANNVTDLHIVAWNGGEPVNVTRQPYWNGNIVWARDGKHLVFRSRRTDNNTDIFVLSLERPKEQLDEEGQSERRAKDEKQDKEGEKKLPEVRIDFTDIHKRLRRLTATAFDEGTFVVTPDSKTVVFTAVSVDQPEIWSVPLEGGSLTRLVAGVSASQLQFSPDGDRLYFLSTNGSIRYLTRPANTLGAVNFTARMVVDRFVELQHMFDEGWRLLKEQFYDERMHGVDWNAVRDKYRPLMEHIAAKEDFYALVSLMLGELNASHLGIGGSTVSGPETAYLGVEFDPNYRGPGVKVTAVLKNSPADKDESRLRVGEFILAIDGVEVANNEQLWEALADKAGRVVELLVNDKPTKDGARTVKIKPVNREQWADLVYGDWVEKRKRMVDEWSGGRIGYIHIRAMNQDELRKFEREFYAEVVGKKEALIIDVRFNGGGRIHDELLSLLQRRLYALEQYRGAPPFTQPFQVWQKPTVVLINEFSASDAEIFPKAFRDLGLGKLAGVPTYGGVIGTYNVSLIDGTTFFRVPVTGWRTLDGVNLENYGVKPDIVVEHTPDDNAKGVDRQLEAAVRELLKALPPRPTTAAVR</sequence>
<feature type="active site" description="Charge relay system" evidence="8">
    <location>
        <position position="1008"/>
    </location>
</feature>
<dbReference type="Pfam" id="PF03572">
    <property type="entry name" value="Peptidase_S41"/>
    <property type="match status" value="1"/>
</dbReference>
<dbReference type="Pfam" id="PF14684">
    <property type="entry name" value="Tricorn_C1"/>
    <property type="match status" value="1"/>
</dbReference>
<organism evidence="13 14">
    <name type="scientific">Candidatus Fervidibacter japonicus</name>
    <dbReference type="NCBI Taxonomy" id="2035412"/>
    <lineage>
        <taxon>Bacteria</taxon>
        <taxon>Candidatus Fervidibacterota</taxon>
        <taxon>Candidatus Fervidibacter</taxon>
    </lineage>
</organism>
<dbReference type="AlphaFoldDB" id="A0A2H5X9J3"/>
<dbReference type="EMBL" id="BEHT01000003">
    <property type="protein sequence ID" value="GBC97856.1"/>
    <property type="molecule type" value="Genomic_DNA"/>
</dbReference>
<dbReference type="SUPFAM" id="SSF52096">
    <property type="entry name" value="ClpP/crotonase"/>
    <property type="match status" value="1"/>
</dbReference>
<evidence type="ECO:0000256" key="5">
    <source>
        <dbReference type="ARBA" id="ARBA00022801"/>
    </source>
</evidence>
<evidence type="ECO:0000256" key="10">
    <source>
        <dbReference type="SAM" id="MobiDB-lite"/>
    </source>
</evidence>
<dbReference type="CDD" id="cd07562">
    <property type="entry name" value="Peptidase_S41_TRI"/>
    <property type="match status" value="1"/>
</dbReference>
<feature type="signal peptide" evidence="11">
    <location>
        <begin position="1"/>
        <end position="19"/>
    </location>
</feature>
<evidence type="ECO:0000256" key="2">
    <source>
        <dbReference type="ARBA" id="ARBA00008524"/>
    </source>
</evidence>
<protein>
    <recommendedName>
        <fullName evidence="7">Tricorn protease homolog</fullName>
        <ecNumber evidence="7">3.4.21.-</ecNumber>
    </recommendedName>
</protein>
<keyword evidence="11" id="KW-0732">Signal</keyword>
<keyword evidence="3 7" id="KW-0963">Cytoplasm</keyword>
<comment type="similarity">
    <text evidence="2 7">Belongs to the peptidase S41B family.</text>
</comment>
<dbReference type="InterPro" id="IPR012393">
    <property type="entry name" value="Tricorn_protease"/>
</dbReference>
<dbReference type="GO" id="GO:0006508">
    <property type="term" value="P:proteolysis"/>
    <property type="evidence" value="ECO:0007669"/>
    <property type="project" value="UniProtKB-UniRule"/>
</dbReference>
<dbReference type="CDD" id="cd00136">
    <property type="entry name" value="PDZ_canonical"/>
    <property type="match status" value="1"/>
</dbReference>
<dbReference type="InterPro" id="IPR011659">
    <property type="entry name" value="WD40"/>
</dbReference>
<dbReference type="SUPFAM" id="SSF69304">
    <property type="entry name" value="Tricorn protease N-terminal domain"/>
    <property type="match status" value="1"/>
</dbReference>
<evidence type="ECO:0000256" key="4">
    <source>
        <dbReference type="ARBA" id="ARBA00022670"/>
    </source>
</evidence>
<dbReference type="SMART" id="SM00228">
    <property type="entry name" value="PDZ"/>
    <property type="match status" value="1"/>
</dbReference>
<feature type="active site" description="Charge relay system" evidence="8">
    <location>
        <position position="734"/>
    </location>
</feature>
<evidence type="ECO:0000256" key="8">
    <source>
        <dbReference type="PIRSR" id="PIRSR036421-1"/>
    </source>
</evidence>
<keyword evidence="4 7" id="KW-0645">Protease</keyword>
<dbReference type="InterPro" id="IPR005151">
    <property type="entry name" value="Tail-specific_protease"/>
</dbReference>
<feature type="site" description="Transition state stabilizer; via amide nitrogen" evidence="9">
    <location>
        <position position="952"/>
    </location>
</feature>
<dbReference type="PANTHER" id="PTHR43253">
    <property type="entry name" value="TRICORN PROTEASE HOMOLOG 2-RELATED"/>
    <property type="match status" value="1"/>
</dbReference>
<dbReference type="Gene3D" id="2.120.10.60">
    <property type="entry name" value="Tricorn protease N-terminal domain"/>
    <property type="match status" value="1"/>
</dbReference>
<dbReference type="SUPFAM" id="SSF50156">
    <property type="entry name" value="PDZ domain-like"/>
    <property type="match status" value="1"/>
</dbReference>
<dbReference type="InterPro" id="IPR011042">
    <property type="entry name" value="6-blade_b-propeller_TolB-like"/>
</dbReference>
<feature type="active site" description="Nucleophile" evidence="8">
    <location>
        <position position="951"/>
    </location>
</feature>
<evidence type="ECO:0000256" key="9">
    <source>
        <dbReference type="PIRSR" id="PIRSR036421-3"/>
    </source>
</evidence>
<dbReference type="Proteomes" id="UP000236173">
    <property type="component" value="Unassembled WGS sequence"/>
</dbReference>
<evidence type="ECO:0000256" key="3">
    <source>
        <dbReference type="ARBA" id="ARBA00022490"/>
    </source>
</evidence>
<gene>
    <name evidence="13" type="primary">tri1</name>
    <name evidence="13" type="ORF">HRbin17_00351</name>
</gene>
<evidence type="ECO:0000256" key="1">
    <source>
        <dbReference type="ARBA" id="ARBA00004496"/>
    </source>
</evidence>
<dbReference type="Gene3D" id="3.90.226.10">
    <property type="entry name" value="2-enoyl-CoA Hydratase, Chain A, domain 1"/>
    <property type="match status" value="1"/>
</dbReference>
<name>A0A2H5X9J3_9BACT</name>
<evidence type="ECO:0000259" key="12">
    <source>
        <dbReference type="PROSITE" id="PS50106"/>
    </source>
</evidence>
<dbReference type="PANTHER" id="PTHR43253:SF1">
    <property type="entry name" value="TRICORN PROTEASE HOMOLOG 2-RELATED"/>
    <property type="match status" value="1"/>
</dbReference>
<dbReference type="EC" id="3.4.21.-" evidence="7"/>
<dbReference type="Pfam" id="PF26549">
    <property type="entry name" value="Tricorn_N"/>
    <property type="match status" value="1"/>
</dbReference>
<comment type="caution">
    <text evidence="13">The sequence shown here is derived from an EMBL/GenBank/DDBJ whole genome shotgun (WGS) entry which is preliminary data.</text>
</comment>
<feature type="region of interest" description="Disordered" evidence="10">
    <location>
        <begin position="535"/>
        <end position="557"/>
    </location>
</feature>
<dbReference type="PROSITE" id="PS50106">
    <property type="entry name" value="PDZ"/>
    <property type="match status" value="1"/>
</dbReference>
<dbReference type="Gene3D" id="2.120.10.30">
    <property type="entry name" value="TolB, C-terminal domain"/>
    <property type="match status" value="3"/>
</dbReference>
<dbReference type="InterPro" id="IPR029045">
    <property type="entry name" value="ClpP/crotonase-like_dom_sf"/>
</dbReference>
<dbReference type="Pfam" id="PF26550">
    <property type="entry name" value="Tricorn_2nd"/>
    <property type="match status" value="1"/>
</dbReference>